<name>A0A8J4GFV0_9CHLO</name>
<proteinExistence type="predicted"/>
<dbReference type="EMBL" id="BNCQ01000020">
    <property type="protein sequence ID" value="GIM06209.1"/>
    <property type="molecule type" value="Genomic_DNA"/>
</dbReference>
<dbReference type="AlphaFoldDB" id="A0A8J4GFV0"/>
<sequence length="118" mass="11896">MLCAALGGLAGAATGVLVGGHGFQSQHRVHDDDVSSGGVAASTTDIVEVTRPGRNRPWSHRIVQVAETLAQRLRSSMPTPSTATSPPTATAVPPDVDANTVSPPTTNIGPGPALTPSP</sequence>
<feature type="chain" id="PRO_5035185783" evidence="2">
    <location>
        <begin position="16"/>
        <end position="118"/>
    </location>
</feature>
<keyword evidence="2" id="KW-0732">Signal</keyword>
<evidence type="ECO:0000313" key="3">
    <source>
        <dbReference type="EMBL" id="GIM06209.1"/>
    </source>
</evidence>
<gene>
    <name evidence="3" type="ORF">Vretimale_10478</name>
</gene>
<feature type="non-terminal residue" evidence="3">
    <location>
        <position position="118"/>
    </location>
</feature>
<feature type="signal peptide" evidence="2">
    <location>
        <begin position="1"/>
        <end position="15"/>
    </location>
</feature>
<evidence type="ECO:0000256" key="1">
    <source>
        <dbReference type="SAM" id="MobiDB-lite"/>
    </source>
</evidence>
<feature type="region of interest" description="Disordered" evidence="1">
    <location>
        <begin position="72"/>
        <end position="118"/>
    </location>
</feature>
<feature type="compositionally biased region" description="Low complexity" evidence="1">
    <location>
        <begin position="78"/>
        <end position="98"/>
    </location>
</feature>
<dbReference type="Proteomes" id="UP000722791">
    <property type="component" value="Unassembled WGS sequence"/>
</dbReference>
<accession>A0A8J4GFV0</accession>
<protein>
    <submittedName>
        <fullName evidence="3">Uncharacterized protein</fullName>
    </submittedName>
</protein>
<evidence type="ECO:0000256" key="2">
    <source>
        <dbReference type="SAM" id="SignalP"/>
    </source>
</evidence>
<organism evidence="3 4">
    <name type="scientific">Volvox reticuliferus</name>
    <dbReference type="NCBI Taxonomy" id="1737510"/>
    <lineage>
        <taxon>Eukaryota</taxon>
        <taxon>Viridiplantae</taxon>
        <taxon>Chlorophyta</taxon>
        <taxon>core chlorophytes</taxon>
        <taxon>Chlorophyceae</taxon>
        <taxon>CS clade</taxon>
        <taxon>Chlamydomonadales</taxon>
        <taxon>Volvocaceae</taxon>
        <taxon>Volvox</taxon>
    </lineage>
</organism>
<evidence type="ECO:0000313" key="4">
    <source>
        <dbReference type="Proteomes" id="UP000722791"/>
    </source>
</evidence>
<feature type="compositionally biased region" description="Polar residues" evidence="1">
    <location>
        <begin position="99"/>
        <end position="108"/>
    </location>
</feature>
<reference evidence="3" key="1">
    <citation type="journal article" date="2021" name="Proc. Natl. Acad. Sci. U.S.A.">
        <title>Three genomes in the algal genus Volvox reveal the fate of a haploid sex-determining region after a transition to homothallism.</title>
        <authorList>
            <person name="Yamamoto K."/>
            <person name="Hamaji T."/>
            <person name="Kawai-Toyooka H."/>
            <person name="Matsuzaki R."/>
            <person name="Takahashi F."/>
            <person name="Nishimura Y."/>
            <person name="Kawachi M."/>
            <person name="Noguchi H."/>
            <person name="Minakuchi Y."/>
            <person name="Umen J.G."/>
            <person name="Toyoda A."/>
            <person name="Nozaki H."/>
        </authorList>
    </citation>
    <scope>NUCLEOTIDE SEQUENCE</scope>
    <source>
        <strain evidence="3">NIES-3785</strain>
    </source>
</reference>
<comment type="caution">
    <text evidence="3">The sequence shown here is derived from an EMBL/GenBank/DDBJ whole genome shotgun (WGS) entry which is preliminary data.</text>
</comment>